<reference evidence="1 2" key="1">
    <citation type="submission" date="2022-10" db="EMBL/GenBank/DDBJ databases">
        <title>Paucibacter sp. hw1 Genome sequencing.</title>
        <authorList>
            <person name="Park S."/>
        </authorList>
    </citation>
    <scope>NUCLEOTIDE SEQUENCE [LARGE SCALE GENOMIC DNA]</scope>
    <source>
        <strain evidence="2">hw1</strain>
    </source>
</reference>
<accession>A0ABT5KD78</accession>
<evidence type="ECO:0000313" key="2">
    <source>
        <dbReference type="Proteomes" id="UP001221189"/>
    </source>
</evidence>
<proteinExistence type="predicted"/>
<sequence>MTPPTILDVEASGFGRGSYPIEIGFVEPVGTVFCCLIRPEPDWLHWDASAETLHGITREILQRHGKPPLWVAEQINRRLAGQTVYCDAWAHDYPWLARLFDVCDLAPSFRLADLRSLLSEAEAMRWGEVLDQVRAEQQLRRHRASSDALVLQLTLQRVKQD</sequence>
<dbReference type="EMBL" id="JAQQXT010000005">
    <property type="protein sequence ID" value="MDC8771877.1"/>
    <property type="molecule type" value="Genomic_DNA"/>
</dbReference>
<dbReference type="InterPro" id="IPR012337">
    <property type="entry name" value="RNaseH-like_sf"/>
</dbReference>
<dbReference type="Gene3D" id="3.30.420.10">
    <property type="entry name" value="Ribonuclease H-like superfamily/Ribonuclease H"/>
    <property type="match status" value="1"/>
</dbReference>
<protein>
    <recommendedName>
        <fullName evidence="3">Exonuclease domain-containing protein</fullName>
    </recommendedName>
</protein>
<comment type="caution">
    <text evidence="1">The sequence shown here is derived from an EMBL/GenBank/DDBJ whole genome shotgun (WGS) entry which is preliminary data.</text>
</comment>
<dbReference type="SUPFAM" id="SSF53098">
    <property type="entry name" value="Ribonuclease H-like"/>
    <property type="match status" value="1"/>
</dbReference>
<dbReference type="RefSeq" id="WP_263534690.1">
    <property type="nucleotide sequence ID" value="NZ_JAQQXT010000005.1"/>
</dbReference>
<evidence type="ECO:0000313" key="1">
    <source>
        <dbReference type="EMBL" id="MDC8771877.1"/>
    </source>
</evidence>
<gene>
    <name evidence="1" type="ORF">PRZ03_09875</name>
</gene>
<evidence type="ECO:0008006" key="3">
    <source>
        <dbReference type="Google" id="ProtNLM"/>
    </source>
</evidence>
<organism evidence="1 2">
    <name type="scientific">Roseateles albus</name>
    <dbReference type="NCBI Taxonomy" id="2987525"/>
    <lineage>
        <taxon>Bacteria</taxon>
        <taxon>Pseudomonadati</taxon>
        <taxon>Pseudomonadota</taxon>
        <taxon>Betaproteobacteria</taxon>
        <taxon>Burkholderiales</taxon>
        <taxon>Sphaerotilaceae</taxon>
        <taxon>Roseateles</taxon>
    </lineage>
</organism>
<keyword evidence="2" id="KW-1185">Reference proteome</keyword>
<dbReference type="InterPro" id="IPR036397">
    <property type="entry name" value="RNaseH_sf"/>
</dbReference>
<name>A0ABT5KD78_9BURK</name>
<dbReference type="Proteomes" id="UP001221189">
    <property type="component" value="Unassembled WGS sequence"/>
</dbReference>